<evidence type="ECO:0000313" key="10">
    <source>
        <dbReference type="EMBL" id="RWS17728.1"/>
    </source>
</evidence>
<feature type="transmembrane region" description="Helical" evidence="6">
    <location>
        <begin position="196"/>
        <end position="215"/>
    </location>
</feature>
<evidence type="ECO:0000256" key="2">
    <source>
        <dbReference type="ARBA" id="ARBA00008816"/>
    </source>
</evidence>
<accession>A0A3S4R1I5</accession>
<evidence type="ECO:0000256" key="6">
    <source>
        <dbReference type="SAM" id="Phobius"/>
    </source>
</evidence>
<dbReference type="GO" id="GO:0007165">
    <property type="term" value="P:signal transduction"/>
    <property type="evidence" value="ECO:0007669"/>
    <property type="project" value="TreeGrafter"/>
</dbReference>
<feature type="transmembrane region" description="Helical" evidence="6">
    <location>
        <begin position="164"/>
        <end position="184"/>
    </location>
</feature>
<keyword evidence="5 6" id="KW-0472">Membrane</keyword>
<evidence type="ECO:0000313" key="9">
    <source>
        <dbReference type="EMBL" id="RWS10402.1"/>
    </source>
</evidence>
<evidence type="ECO:0000313" key="8">
    <source>
        <dbReference type="EMBL" id="RWS07759.1"/>
    </source>
</evidence>
<keyword evidence="4 6" id="KW-1133">Transmembrane helix</keyword>
<evidence type="ECO:0000256" key="4">
    <source>
        <dbReference type="ARBA" id="ARBA00022989"/>
    </source>
</evidence>
<dbReference type="PANTHER" id="PTHR10165:SF197">
    <property type="entry name" value="FI04477P-RELATED"/>
    <property type="match status" value="1"/>
</dbReference>
<dbReference type="STRING" id="1965070.A0A3S4R1I5"/>
<dbReference type="EMBL" id="NCKU01003318">
    <property type="protein sequence ID" value="RWS07759.1"/>
    <property type="molecule type" value="Genomic_DNA"/>
</dbReference>
<gene>
    <name evidence="9" type="ORF">B4U79_00985</name>
    <name evidence="8" type="ORF">B4U79_07545</name>
    <name evidence="10" type="ORF">B4U79_13986</name>
</gene>
<feature type="domain" description="Phosphatidic acid phosphatase type 2/haloperoxidase" evidence="7">
    <location>
        <begin position="100"/>
        <end position="242"/>
    </location>
</feature>
<dbReference type="Gene3D" id="1.20.144.10">
    <property type="entry name" value="Phosphatidic acid phosphatase type 2/haloperoxidase"/>
    <property type="match status" value="1"/>
</dbReference>
<dbReference type="GO" id="GO:0006644">
    <property type="term" value="P:phospholipid metabolic process"/>
    <property type="evidence" value="ECO:0007669"/>
    <property type="project" value="InterPro"/>
</dbReference>
<dbReference type="GO" id="GO:0046839">
    <property type="term" value="P:phospholipid dephosphorylation"/>
    <property type="evidence" value="ECO:0007669"/>
    <property type="project" value="TreeGrafter"/>
</dbReference>
<evidence type="ECO:0000313" key="11">
    <source>
        <dbReference type="Proteomes" id="UP000285301"/>
    </source>
</evidence>
<reference evidence="9 11" key="1">
    <citation type="journal article" date="2018" name="Gigascience">
        <title>Genomes of trombidid mites reveal novel predicted allergens and laterally-transferred genes associated with secondary metabolism.</title>
        <authorList>
            <person name="Dong X."/>
            <person name="Chaisiri K."/>
            <person name="Xia D."/>
            <person name="Armstrong S.D."/>
            <person name="Fang Y."/>
            <person name="Donnelly M.J."/>
            <person name="Kadowaki T."/>
            <person name="McGarry J.W."/>
            <person name="Darby A.C."/>
            <person name="Makepeace B.L."/>
        </authorList>
    </citation>
    <scope>NUCLEOTIDE SEQUENCE [LARGE SCALE GENOMIC DNA]</scope>
    <source>
        <strain evidence="9">UoL-WK</strain>
    </source>
</reference>
<sequence>MIINARLAVKLATDAIAIAVVGIPVLALYLFGKPYEKGVFCDDDSIRYPLKDSTIPNYLLYIYSIGLPILGINIVEFLHFYDNRSSIKIRGFIFNVYCKLIVFAFGALVSQLLTDIAKYSLGRLRPHFWYVCKPMIDCKLGDHTYHYPIDCTKTDEEQIKDARLSFMSGHSSFSAYCLVYLALYLQARANWRFLGLIRPLLQTLLIYLSIYTGFTRIQDYKHHWSDVLMGLMQGSSVAIIIAYYVSDLFMKKNKFILEEETTGSPDTESVPINYRSCNLELQKTI</sequence>
<keyword evidence="3 6" id="KW-0812">Transmembrane</keyword>
<comment type="subcellular location">
    <subcellularLocation>
        <location evidence="1">Membrane</location>
        <topology evidence="1">Multi-pass membrane protein</topology>
    </subcellularLocation>
</comment>
<comment type="similarity">
    <text evidence="2">Belongs to the PA-phosphatase related phosphoesterase family.</text>
</comment>
<dbReference type="GO" id="GO:0008195">
    <property type="term" value="F:phosphatidate phosphatase activity"/>
    <property type="evidence" value="ECO:0007669"/>
    <property type="project" value="TreeGrafter"/>
</dbReference>
<protein>
    <submittedName>
        <fullName evidence="9">Phosphatidate phosphatase-like protein</fullName>
    </submittedName>
</protein>
<dbReference type="EMBL" id="NCKU01000044">
    <property type="protein sequence ID" value="RWS17728.1"/>
    <property type="molecule type" value="Genomic_DNA"/>
</dbReference>
<dbReference type="SMART" id="SM00014">
    <property type="entry name" value="acidPPc"/>
    <property type="match status" value="1"/>
</dbReference>
<evidence type="ECO:0000256" key="3">
    <source>
        <dbReference type="ARBA" id="ARBA00022692"/>
    </source>
</evidence>
<keyword evidence="11" id="KW-1185">Reference proteome</keyword>
<dbReference type="Pfam" id="PF01569">
    <property type="entry name" value="PAP2"/>
    <property type="match status" value="1"/>
</dbReference>
<feature type="transmembrane region" description="Helical" evidence="6">
    <location>
        <begin position="227"/>
        <end position="245"/>
    </location>
</feature>
<organism evidence="9 11">
    <name type="scientific">Dinothrombium tinctorium</name>
    <dbReference type="NCBI Taxonomy" id="1965070"/>
    <lineage>
        <taxon>Eukaryota</taxon>
        <taxon>Metazoa</taxon>
        <taxon>Ecdysozoa</taxon>
        <taxon>Arthropoda</taxon>
        <taxon>Chelicerata</taxon>
        <taxon>Arachnida</taxon>
        <taxon>Acari</taxon>
        <taxon>Acariformes</taxon>
        <taxon>Trombidiformes</taxon>
        <taxon>Prostigmata</taxon>
        <taxon>Anystina</taxon>
        <taxon>Parasitengona</taxon>
        <taxon>Trombidioidea</taxon>
        <taxon>Trombidiidae</taxon>
        <taxon>Dinothrombium</taxon>
    </lineage>
</organism>
<name>A0A3S4R1I5_9ACAR</name>
<dbReference type="PANTHER" id="PTHR10165">
    <property type="entry name" value="LIPID PHOSPHATE PHOSPHATASE"/>
    <property type="match status" value="1"/>
</dbReference>
<reference evidence="9" key="2">
    <citation type="submission" date="2018-11" db="EMBL/GenBank/DDBJ databases">
        <title>Trombidioid mite genomics.</title>
        <authorList>
            <person name="Dong X."/>
        </authorList>
    </citation>
    <scope>NUCLEOTIDE SEQUENCE</scope>
    <source>
        <strain evidence="9">UoL-WK</strain>
    </source>
</reference>
<evidence type="ECO:0000256" key="1">
    <source>
        <dbReference type="ARBA" id="ARBA00004141"/>
    </source>
</evidence>
<dbReference type="Proteomes" id="UP000285301">
    <property type="component" value="Unassembled WGS sequence"/>
</dbReference>
<dbReference type="EMBL" id="NCKU01002107">
    <property type="protein sequence ID" value="RWS10402.1"/>
    <property type="molecule type" value="Genomic_DNA"/>
</dbReference>
<dbReference type="CDD" id="cd03384">
    <property type="entry name" value="PAP2_wunen"/>
    <property type="match status" value="1"/>
</dbReference>
<dbReference type="OrthoDB" id="8907274at2759"/>
<comment type="caution">
    <text evidence="9">The sequence shown here is derived from an EMBL/GenBank/DDBJ whole genome shotgun (WGS) entry which is preliminary data.</text>
</comment>
<feature type="transmembrane region" description="Helical" evidence="6">
    <location>
        <begin position="92"/>
        <end position="113"/>
    </location>
</feature>
<feature type="transmembrane region" description="Helical" evidence="6">
    <location>
        <begin position="58"/>
        <end position="80"/>
    </location>
</feature>
<proteinExistence type="inferred from homology"/>
<dbReference type="AlphaFoldDB" id="A0A3S4R1I5"/>
<dbReference type="InterPro" id="IPR000326">
    <property type="entry name" value="PAP2/HPO"/>
</dbReference>
<feature type="transmembrane region" description="Helical" evidence="6">
    <location>
        <begin position="12"/>
        <end position="31"/>
    </location>
</feature>
<dbReference type="InterPro" id="IPR043216">
    <property type="entry name" value="PAP-like"/>
</dbReference>
<dbReference type="SUPFAM" id="SSF48317">
    <property type="entry name" value="Acid phosphatase/Vanadium-dependent haloperoxidase"/>
    <property type="match status" value="1"/>
</dbReference>
<dbReference type="GO" id="GO:0005886">
    <property type="term" value="C:plasma membrane"/>
    <property type="evidence" value="ECO:0007669"/>
    <property type="project" value="TreeGrafter"/>
</dbReference>
<evidence type="ECO:0000256" key="5">
    <source>
        <dbReference type="ARBA" id="ARBA00023136"/>
    </source>
</evidence>
<evidence type="ECO:0000259" key="7">
    <source>
        <dbReference type="SMART" id="SM00014"/>
    </source>
</evidence>
<dbReference type="InterPro" id="IPR036938">
    <property type="entry name" value="PAP2/HPO_sf"/>
</dbReference>